<dbReference type="KEGG" id="apel:CA267_017980"/>
<protein>
    <submittedName>
        <fullName evidence="1">Uncharacterized protein</fullName>
    </submittedName>
</protein>
<name>A0A6M4MHM0_9ALTE</name>
<dbReference type="Proteomes" id="UP000219285">
    <property type="component" value="Chromosome"/>
</dbReference>
<sequence length="54" mass="5924">MMIIVIAVDSAANFIHHSRALRKKNNQKELFSGVAVLLTAKKALVYPGKSETGR</sequence>
<accession>A0A6M4MHM0</accession>
<organism evidence="1 2">
    <name type="scientific">Alteromonas pelagimontana</name>
    <dbReference type="NCBI Taxonomy" id="1858656"/>
    <lineage>
        <taxon>Bacteria</taxon>
        <taxon>Pseudomonadati</taxon>
        <taxon>Pseudomonadota</taxon>
        <taxon>Gammaproteobacteria</taxon>
        <taxon>Alteromonadales</taxon>
        <taxon>Alteromonadaceae</taxon>
        <taxon>Alteromonas/Salinimonas group</taxon>
        <taxon>Alteromonas</taxon>
    </lineage>
</organism>
<evidence type="ECO:0000313" key="2">
    <source>
        <dbReference type="Proteomes" id="UP000219285"/>
    </source>
</evidence>
<dbReference type="EMBL" id="CP052766">
    <property type="protein sequence ID" value="QJR82507.1"/>
    <property type="molecule type" value="Genomic_DNA"/>
</dbReference>
<proteinExistence type="predicted"/>
<evidence type="ECO:0000313" key="1">
    <source>
        <dbReference type="EMBL" id="QJR82507.1"/>
    </source>
</evidence>
<dbReference type="AlphaFoldDB" id="A0A6M4MHM0"/>
<gene>
    <name evidence="1" type="ORF">CA267_017980</name>
</gene>
<reference evidence="2" key="1">
    <citation type="submission" date="2014-12" db="EMBL/GenBank/DDBJ databases">
        <title>Complete genome sequence of a multi-drug resistant Klebsiella pneumoniae.</title>
        <authorList>
            <person name="Hua X."/>
            <person name="Chen Q."/>
            <person name="Li X."/>
            <person name="Feng Y."/>
            <person name="Ruan Z."/>
            <person name="Yu Y."/>
        </authorList>
    </citation>
    <scope>NUCLEOTIDE SEQUENCE [LARGE SCALE GENOMIC DNA]</scope>
    <source>
        <strain evidence="2">5.12</strain>
    </source>
</reference>
<keyword evidence="2" id="KW-1185">Reference proteome</keyword>
<dbReference type="RefSeq" id="WP_170669088.1">
    <property type="nucleotide sequence ID" value="NZ_CP052766.1"/>
</dbReference>
<reference evidence="1 2" key="2">
    <citation type="submission" date="2020-04" db="EMBL/GenBank/DDBJ databases">
        <title>Complete genome sequence of Alteromonas pelagimontana 5.12T.</title>
        <authorList>
            <person name="Sinha R.K."/>
            <person name="Krishnan K.P."/>
            <person name="Kurian J.P."/>
        </authorList>
    </citation>
    <scope>NUCLEOTIDE SEQUENCE [LARGE SCALE GENOMIC DNA]</scope>
    <source>
        <strain evidence="1 2">5.12</strain>
    </source>
</reference>